<dbReference type="Pfam" id="PF00227">
    <property type="entry name" value="Proteasome"/>
    <property type="match status" value="1"/>
</dbReference>
<feature type="domain" description="Proteasome alpha-type subunits" evidence="8">
    <location>
        <begin position="6"/>
        <end position="28"/>
    </location>
</feature>
<dbReference type="GO" id="GO:0005737">
    <property type="term" value="C:cytoplasm"/>
    <property type="evidence" value="ECO:0007669"/>
    <property type="project" value="UniProtKB-SubCell"/>
</dbReference>
<dbReference type="InterPro" id="IPR023332">
    <property type="entry name" value="Proteasome_alpha-type"/>
</dbReference>
<evidence type="ECO:0000256" key="5">
    <source>
        <dbReference type="ARBA" id="ARBA00022942"/>
    </source>
</evidence>
<keyword evidence="4" id="KW-0963">Cytoplasm</keyword>
<evidence type="ECO:0000256" key="7">
    <source>
        <dbReference type="PROSITE-ProRule" id="PRU00808"/>
    </source>
</evidence>
<reference evidence="9" key="1">
    <citation type="submission" date="2021-01" db="EMBL/GenBank/DDBJ databases">
        <authorList>
            <person name="Corre E."/>
            <person name="Pelletier E."/>
            <person name="Niang G."/>
            <person name="Scheremetjew M."/>
            <person name="Finn R."/>
            <person name="Kale V."/>
            <person name="Holt S."/>
            <person name="Cochrane G."/>
            <person name="Meng A."/>
            <person name="Brown T."/>
            <person name="Cohen L."/>
        </authorList>
    </citation>
    <scope>NUCLEOTIDE SEQUENCE</scope>
    <source>
        <strain evidence="9">Ras09</strain>
    </source>
</reference>
<dbReference type="InterPro" id="IPR001353">
    <property type="entry name" value="Proteasome_sua/b"/>
</dbReference>
<proteinExistence type="inferred from homology"/>
<evidence type="ECO:0000256" key="4">
    <source>
        <dbReference type="ARBA" id="ARBA00022490"/>
    </source>
</evidence>
<dbReference type="InterPro" id="IPR029055">
    <property type="entry name" value="Ntn_hydrolases_N"/>
</dbReference>
<comment type="similarity">
    <text evidence="7">Belongs to the peptidase T1A family.</text>
</comment>
<dbReference type="SUPFAM" id="SSF56235">
    <property type="entry name" value="N-terminal nucleophile aminohydrolases (Ntn hydrolases)"/>
    <property type="match status" value="1"/>
</dbReference>
<comment type="function">
    <text evidence="1">The proteasome is a multicatalytic proteinase complex which is characterized by its ability to cleave peptides with Arg, Phe, Tyr, Leu, and Glu adjacent to the leaving group at neutral or slightly basic pH. The proteasome has an ATP-dependent proteolytic activity.</text>
</comment>
<evidence type="ECO:0000313" key="9">
    <source>
        <dbReference type="EMBL" id="CAE0228758.1"/>
    </source>
</evidence>
<evidence type="ECO:0000256" key="3">
    <source>
        <dbReference type="ARBA" id="ARBA00004496"/>
    </source>
</evidence>
<dbReference type="SMART" id="SM00948">
    <property type="entry name" value="Proteasome_A_N"/>
    <property type="match status" value="1"/>
</dbReference>
<dbReference type="GO" id="GO:0005634">
    <property type="term" value="C:nucleus"/>
    <property type="evidence" value="ECO:0007669"/>
    <property type="project" value="UniProtKB-SubCell"/>
</dbReference>
<evidence type="ECO:0000259" key="8">
    <source>
        <dbReference type="SMART" id="SM00948"/>
    </source>
</evidence>
<keyword evidence="6" id="KW-0539">Nucleus</keyword>
<evidence type="ECO:0000256" key="2">
    <source>
        <dbReference type="ARBA" id="ARBA00004123"/>
    </source>
</evidence>
<dbReference type="AlphaFoldDB" id="A0A7S3CID1"/>
<evidence type="ECO:0000256" key="1">
    <source>
        <dbReference type="ARBA" id="ARBA00002000"/>
    </source>
</evidence>
<dbReference type="GO" id="GO:0019773">
    <property type="term" value="C:proteasome core complex, alpha-subunit complex"/>
    <property type="evidence" value="ECO:0007669"/>
    <property type="project" value="UniProtKB-UniRule"/>
</dbReference>
<dbReference type="EMBL" id="HBIA01001094">
    <property type="protein sequence ID" value="CAE0228758.1"/>
    <property type="molecule type" value="Transcribed_RNA"/>
</dbReference>
<dbReference type="FunFam" id="3.60.20.10:FF:000007">
    <property type="entry name" value="Proteasome subunit alpha type"/>
    <property type="match status" value="1"/>
</dbReference>
<evidence type="ECO:0000256" key="6">
    <source>
        <dbReference type="ARBA" id="ARBA00023242"/>
    </source>
</evidence>
<dbReference type="Pfam" id="PF10584">
    <property type="entry name" value="Proteasome_A_N"/>
    <property type="match status" value="1"/>
</dbReference>
<keyword evidence="5 7" id="KW-0647">Proteasome</keyword>
<comment type="subcellular location">
    <subcellularLocation>
        <location evidence="3">Cytoplasm</location>
    </subcellularLocation>
    <subcellularLocation>
        <location evidence="2">Nucleus</location>
    </subcellularLocation>
</comment>
<dbReference type="InterPro" id="IPR000426">
    <property type="entry name" value="Proteasome_asu_N"/>
</dbReference>
<gene>
    <name evidence="9" type="ORF">SRAS04492_LOCUS542</name>
</gene>
<dbReference type="PANTHER" id="PTHR11599">
    <property type="entry name" value="PROTEASOME SUBUNIT ALPHA/BETA"/>
    <property type="match status" value="1"/>
</dbReference>
<organism evidence="9">
    <name type="scientific">Strombidium rassoulzadegani</name>
    <dbReference type="NCBI Taxonomy" id="1082188"/>
    <lineage>
        <taxon>Eukaryota</taxon>
        <taxon>Sar</taxon>
        <taxon>Alveolata</taxon>
        <taxon>Ciliophora</taxon>
        <taxon>Intramacronucleata</taxon>
        <taxon>Spirotrichea</taxon>
        <taxon>Oligotrichia</taxon>
        <taxon>Strombidiidae</taxon>
        <taxon>Strombidium</taxon>
    </lineage>
</organism>
<accession>A0A7S3CID1</accession>
<protein>
    <recommendedName>
        <fullName evidence="8">Proteasome alpha-type subunits domain-containing protein</fullName>
    </recommendedName>
</protein>
<dbReference type="Gene3D" id="3.60.20.10">
    <property type="entry name" value="Glutamine Phosphoribosylpyrophosphate, subunit 1, domain 1"/>
    <property type="match status" value="1"/>
</dbReference>
<sequence length="250" mass="27999">MSGTGFDYECSSLSPEGRLFQVEYAEKAVENSSTILGVVCKDGVILGTEKIVLNKMMVSGTDKRLYSISVHTGGVVNGLTPDGRAVIQKCREEVQQYETMFGIRCPGTVLNERIAMKFQMSTIYSAYRPFGTSLIFSSHDKIKGYQLYMVEPSGTSYQYFGCASGRGKQMARNEIEKQKFREMTVEEALPKVAKILLKCQEEMKDKKQELELSILADSSAQRHKILDRQAIDALTKEALRQIQGEDVEMA</sequence>
<name>A0A7S3CID1_9SPIT</name>
<dbReference type="InterPro" id="IPR050115">
    <property type="entry name" value="Proteasome_alpha"/>
</dbReference>
<dbReference type="PROSITE" id="PS51475">
    <property type="entry name" value="PROTEASOME_ALPHA_2"/>
    <property type="match status" value="1"/>
</dbReference>
<dbReference type="GO" id="GO:0006511">
    <property type="term" value="P:ubiquitin-dependent protein catabolic process"/>
    <property type="evidence" value="ECO:0007669"/>
    <property type="project" value="InterPro"/>
</dbReference>